<keyword evidence="3" id="KW-1185">Reference proteome</keyword>
<organism evidence="2 3">
    <name type="scientific">Gehongia tenuis</name>
    <dbReference type="NCBI Taxonomy" id="2763655"/>
    <lineage>
        <taxon>Bacteria</taxon>
        <taxon>Bacillati</taxon>
        <taxon>Bacillota</taxon>
        <taxon>Clostridia</taxon>
        <taxon>Christensenellales</taxon>
        <taxon>Christensenellaceae</taxon>
        <taxon>Gehongia</taxon>
    </lineage>
</organism>
<comment type="caution">
    <text evidence="2">The sequence shown here is derived from an EMBL/GenBank/DDBJ whole genome shotgun (WGS) entry which is preliminary data.</text>
</comment>
<dbReference type="Pfam" id="PF09359">
    <property type="entry name" value="VTC"/>
    <property type="match status" value="1"/>
</dbReference>
<dbReference type="InterPro" id="IPR033469">
    <property type="entry name" value="CYTH-like_dom_sf"/>
</dbReference>
<evidence type="ECO:0000259" key="1">
    <source>
        <dbReference type="Pfam" id="PF09359"/>
    </source>
</evidence>
<dbReference type="InterPro" id="IPR018966">
    <property type="entry name" value="VTC_domain"/>
</dbReference>
<gene>
    <name evidence="2" type="ORF">H8696_03425</name>
</gene>
<dbReference type="RefSeq" id="WP_249314945.1">
    <property type="nucleotide sequence ID" value="NZ_JACRSR010000001.1"/>
</dbReference>
<dbReference type="EMBL" id="JACRSR010000001">
    <property type="protein sequence ID" value="MBC8530892.1"/>
    <property type="molecule type" value="Genomic_DNA"/>
</dbReference>
<dbReference type="GO" id="GO:0006799">
    <property type="term" value="P:polyphosphate biosynthetic process"/>
    <property type="evidence" value="ECO:0007669"/>
    <property type="project" value="UniProtKB-ARBA"/>
</dbReference>
<protein>
    <submittedName>
        <fullName evidence="2">Polyphosphate polymerase domain-containing protein</fullName>
    </submittedName>
</protein>
<evidence type="ECO:0000313" key="2">
    <source>
        <dbReference type="EMBL" id="MBC8530892.1"/>
    </source>
</evidence>
<feature type="domain" description="VTC" evidence="1">
    <location>
        <begin position="8"/>
        <end position="226"/>
    </location>
</feature>
<dbReference type="Gene3D" id="3.20.100.30">
    <property type="entry name" value="VTC, catalytic tunnel domain"/>
    <property type="match status" value="1"/>
</dbReference>
<proteinExistence type="predicted"/>
<accession>A0A926D3X8</accession>
<dbReference type="Proteomes" id="UP000623172">
    <property type="component" value="Unassembled WGS sequence"/>
</dbReference>
<dbReference type="AlphaFoldDB" id="A0A926D3X8"/>
<sequence length="240" mass="27756">MSDLYVFKRYEKKYLISTAQHRALVKAISPAMTADEFGLHAICNLYFDTDGFDLIRTSIEKPVYKEKLRLRSYGVPGPDDRVFLEIKKKFKKIVYKRRAPLTLRELEGYLAYGLHPAGGGQVMREIDWFMARYRPYPRAYIAYDRIAYLGSSDPNLRITFDHDIRFRASQLDLARGDWGSPVLQKDQVLMEIKIPGSMPLWLNHILTDLAIFPTSFSKYGTCYQKFLIREGSDSLCLTAS</sequence>
<name>A0A926D3X8_9FIRM</name>
<evidence type="ECO:0000313" key="3">
    <source>
        <dbReference type="Proteomes" id="UP000623172"/>
    </source>
</evidence>
<dbReference type="CDD" id="cd07750">
    <property type="entry name" value="PolyPPase_VTC_like"/>
    <property type="match status" value="1"/>
</dbReference>
<dbReference type="SUPFAM" id="SSF55154">
    <property type="entry name" value="CYTH-like phosphatases"/>
    <property type="match status" value="1"/>
</dbReference>
<reference evidence="2" key="1">
    <citation type="submission" date="2020-08" db="EMBL/GenBank/DDBJ databases">
        <title>Genome public.</title>
        <authorList>
            <person name="Liu C."/>
            <person name="Sun Q."/>
        </authorList>
    </citation>
    <scope>NUCLEOTIDE SEQUENCE</scope>
    <source>
        <strain evidence="2">NSJ-53</strain>
    </source>
</reference>
<dbReference type="InterPro" id="IPR042267">
    <property type="entry name" value="VTC_sf"/>
</dbReference>